<organism evidence="2 3">
    <name type="scientific">Microbispora corallina</name>
    <dbReference type="NCBI Taxonomy" id="83302"/>
    <lineage>
        <taxon>Bacteria</taxon>
        <taxon>Bacillati</taxon>
        <taxon>Actinomycetota</taxon>
        <taxon>Actinomycetes</taxon>
        <taxon>Streptosporangiales</taxon>
        <taxon>Streptosporangiaceae</taxon>
        <taxon>Microbispora</taxon>
    </lineage>
</organism>
<keyword evidence="3" id="KW-1185">Reference proteome</keyword>
<keyword evidence="1" id="KW-0472">Membrane</keyword>
<evidence type="ECO:0000313" key="3">
    <source>
        <dbReference type="Proteomes" id="UP000603904"/>
    </source>
</evidence>
<keyword evidence="1" id="KW-0812">Transmembrane</keyword>
<feature type="transmembrane region" description="Helical" evidence="1">
    <location>
        <begin position="87"/>
        <end position="104"/>
    </location>
</feature>
<feature type="transmembrane region" description="Helical" evidence="1">
    <location>
        <begin position="184"/>
        <end position="204"/>
    </location>
</feature>
<feature type="transmembrane region" description="Helical" evidence="1">
    <location>
        <begin position="331"/>
        <end position="348"/>
    </location>
</feature>
<dbReference type="EMBL" id="BOOC01000054">
    <property type="protein sequence ID" value="GIH44236.1"/>
    <property type="molecule type" value="Genomic_DNA"/>
</dbReference>
<feature type="transmembrane region" description="Helical" evidence="1">
    <location>
        <begin position="219"/>
        <end position="241"/>
    </location>
</feature>
<keyword evidence="1" id="KW-1133">Transmembrane helix</keyword>
<reference evidence="2 3" key="1">
    <citation type="submission" date="2021-01" db="EMBL/GenBank/DDBJ databases">
        <title>Whole genome shotgun sequence of Microbispora corallina NBRC 16416.</title>
        <authorList>
            <person name="Komaki H."/>
            <person name="Tamura T."/>
        </authorList>
    </citation>
    <scope>NUCLEOTIDE SEQUENCE [LARGE SCALE GENOMIC DNA]</scope>
    <source>
        <strain evidence="2 3">NBRC 16416</strain>
    </source>
</reference>
<comment type="caution">
    <text evidence="2">The sequence shown here is derived from an EMBL/GenBank/DDBJ whole genome shotgun (WGS) entry which is preliminary data.</text>
</comment>
<feature type="transmembrane region" description="Helical" evidence="1">
    <location>
        <begin position="303"/>
        <end position="324"/>
    </location>
</feature>
<protein>
    <recommendedName>
        <fullName evidence="4">Integral membrane protein</fullName>
    </recommendedName>
</protein>
<evidence type="ECO:0008006" key="4">
    <source>
        <dbReference type="Google" id="ProtNLM"/>
    </source>
</evidence>
<dbReference type="Proteomes" id="UP000603904">
    <property type="component" value="Unassembled WGS sequence"/>
</dbReference>
<name>A0ABQ4GAW7_9ACTN</name>
<sequence length="391" mass="40115">MSRPAGDAAGRLLAFALWLLPAARYDWGLAMRAELAHLERPAARLRFAFGCVRAAAVQPAALRRLALSAGVAGAVTLLLAGGVTYPAARLELAGLLSVVVLLAWRGGRPGLLGPVRPSRTARVVRTTGFAVACAYLLVAFLDHRGPQPLGSGDGLLPGMITLVLYLVATLAMTARASTARSVTLMSGIVAGLVAGSACFALMPFERALPPLAEHLPGNGAWLIAALVAAPAAAMIVVALSTRDALQTVVALMCAGAVCAGVVAVLGYGAFLLFPDQMPSLVPLNAGPPDVRRALSRLEAGDEYVAALIWGCLLVGVLSSLIRPAVRGRTRVLRAATITGACLVLLAAPTGHVDAAVAAVLAATTTGMLTLVSAAHDLRRSGTTTARITSRR</sequence>
<accession>A0ABQ4GAW7</accession>
<gene>
    <name evidence="2" type="ORF">Mco01_72360</name>
</gene>
<feature type="transmembrane region" description="Helical" evidence="1">
    <location>
        <begin position="124"/>
        <end position="142"/>
    </location>
</feature>
<proteinExistence type="predicted"/>
<evidence type="ECO:0000256" key="1">
    <source>
        <dbReference type="SAM" id="Phobius"/>
    </source>
</evidence>
<feature type="transmembrane region" description="Helical" evidence="1">
    <location>
        <begin position="354"/>
        <end position="374"/>
    </location>
</feature>
<feature type="transmembrane region" description="Helical" evidence="1">
    <location>
        <begin position="154"/>
        <end position="172"/>
    </location>
</feature>
<feature type="transmembrane region" description="Helical" evidence="1">
    <location>
        <begin position="248"/>
        <end position="273"/>
    </location>
</feature>
<dbReference type="RefSeq" id="WP_204061237.1">
    <property type="nucleotide sequence ID" value="NZ_BAAAGP010000045.1"/>
</dbReference>
<evidence type="ECO:0000313" key="2">
    <source>
        <dbReference type="EMBL" id="GIH44236.1"/>
    </source>
</evidence>